<comment type="caution">
    <text evidence="1">The sequence shown here is derived from an EMBL/GenBank/DDBJ whole genome shotgun (WGS) entry which is preliminary data.</text>
</comment>
<dbReference type="EMBL" id="BPLR01008294">
    <property type="protein sequence ID" value="GIY23594.1"/>
    <property type="molecule type" value="Genomic_DNA"/>
</dbReference>
<proteinExistence type="predicted"/>
<reference evidence="1 2" key="1">
    <citation type="submission" date="2021-06" db="EMBL/GenBank/DDBJ databases">
        <title>Caerostris extrusa draft genome.</title>
        <authorList>
            <person name="Kono N."/>
            <person name="Arakawa K."/>
        </authorList>
    </citation>
    <scope>NUCLEOTIDE SEQUENCE [LARGE SCALE GENOMIC DNA]</scope>
</reference>
<sequence>MLRQQCTVEQQCTGTICVKLNSCERCRVCRCRQYLKITLIPGQMGSACNSRKFWVIDSPVKDWYNYSFPDVGKFSDSEFLGTSLALILEVHIQLEVLMMLNLRYAELFIITRTSFLIRALSTEITFGRAILELYIELIAPSGGLLRD</sequence>
<protein>
    <submittedName>
        <fullName evidence="1">Uncharacterized protein</fullName>
    </submittedName>
</protein>
<dbReference type="Proteomes" id="UP001054945">
    <property type="component" value="Unassembled WGS sequence"/>
</dbReference>
<evidence type="ECO:0000313" key="2">
    <source>
        <dbReference type="Proteomes" id="UP001054945"/>
    </source>
</evidence>
<name>A0AAV4RR24_CAEEX</name>
<accession>A0AAV4RR24</accession>
<evidence type="ECO:0000313" key="1">
    <source>
        <dbReference type="EMBL" id="GIY23594.1"/>
    </source>
</evidence>
<keyword evidence="2" id="KW-1185">Reference proteome</keyword>
<gene>
    <name evidence="1" type="ORF">CEXT_689271</name>
</gene>
<dbReference type="AlphaFoldDB" id="A0AAV4RR24"/>
<organism evidence="1 2">
    <name type="scientific">Caerostris extrusa</name>
    <name type="common">Bark spider</name>
    <name type="synonym">Caerostris bankana</name>
    <dbReference type="NCBI Taxonomy" id="172846"/>
    <lineage>
        <taxon>Eukaryota</taxon>
        <taxon>Metazoa</taxon>
        <taxon>Ecdysozoa</taxon>
        <taxon>Arthropoda</taxon>
        <taxon>Chelicerata</taxon>
        <taxon>Arachnida</taxon>
        <taxon>Araneae</taxon>
        <taxon>Araneomorphae</taxon>
        <taxon>Entelegynae</taxon>
        <taxon>Araneoidea</taxon>
        <taxon>Araneidae</taxon>
        <taxon>Caerostris</taxon>
    </lineage>
</organism>